<dbReference type="GO" id="GO:0046813">
    <property type="term" value="P:receptor-mediated virion attachment to host cell"/>
    <property type="evidence" value="ECO:0007669"/>
    <property type="project" value="TreeGrafter"/>
</dbReference>
<dbReference type="InterPro" id="IPR019734">
    <property type="entry name" value="TPR_rpt"/>
</dbReference>
<evidence type="ECO:0000256" key="4">
    <source>
        <dbReference type="SAM" id="Coils"/>
    </source>
</evidence>
<dbReference type="AlphaFoldDB" id="A0A832GR10"/>
<dbReference type="SMART" id="SM00028">
    <property type="entry name" value="TPR"/>
    <property type="match status" value="6"/>
</dbReference>
<comment type="caution">
    <text evidence="5">The sequence shown here is derived from an EMBL/GenBank/DDBJ whole genome shotgun (WGS) entry which is preliminary data.</text>
</comment>
<dbReference type="Pfam" id="PF13181">
    <property type="entry name" value="TPR_8"/>
    <property type="match status" value="1"/>
</dbReference>
<keyword evidence="1" id="KW-0677">Repeat</keyword>
<dbReference type="Pfam" id="PF13432">
    <property type="entry name" value="TPR_16"/>
    <property type="match status" value="1"/>
</dbReference>
<feature type="repeat" description="TPR" evidence="3">
    <location>
        <begin position="221"/>
        <end position="254"/>
    </location>
</feature>
<proteinExistence type="predicted"/>
<reference evidence="5" key="1">
    <citation type="journal article" date="2020" name="mSystems">
        <title>Genome- and Community-Level Interaction Insights into Carbon Utilization and Element Cycling Functions of Hydrothermarchaeota in Hydrothermal Sediment.</title>
        <authorList>
            <person name="Zhou Z."/>
            <person name="Liu Y."/>
            <person name="Xu W."/>
            <person name="Pan J."/>
            <person name="Luo Z.H."/>
            <person name="Li M."/>
        </authorList>
    </citation>
    <scope>NUCLEOTIDE SEQUENCE [LARGE SCALE GENOMIC DNA]</scope>
    <source>
        <strain evidence="5">SpSt-605</strain>
    </source>
</reference>
<evidence type="ECO:0000256" key="1">
    <source>
        <dbReference type="ARBA" id="ARBA00022737"/>
    </source>
</evidence>
<feature type="coiled-coil region" evidence="4">
    <location>
        <begin position="69"/>
        <end position="112"/>
    </location>
</feature>
<feature type="repeat" description="TPR" evidence="3">
    <location>
        <begin position="83"/>
        <end position="116"/>
    </location>
</feature>
<evidence type="ECO:0000256" key="2">
    <source>
        <dbReference type="ARBA" id="ARBA00022803"/>
    </source>
</evidence>
<keyword evidence="2 3" id="KW-0802">TPR repeat</keyword>
<dbReference type="EMBL" id="DSZU01000095">
    <property type="protein sequence ID" value="HGV55520.1"/>
    <property type="molecule type" value="Genomic_DNA"/>
</dbReference>
<dbReference type="PROSITE" id="PS50293">
    <property type="entry name" value="TPR_REGION"/>
    <property type="match status" value="2"/>
</dbReference>
<dbReference type="PROSITE" id="PS50005">
    <property type="entry name" value="TPR"/>
    <property type="match status" value="3"/>
</dbReference>
<sequence length="274" mass="31812">MLNTMVHAQERFILNSLKVKIMRKILLGLILLVALISCKAQPQYYQDKITSHKEVAKLYIAEGRYTEALKELEQAKKTIECDAETYNLLATVYMAKKEYEKAEEALNEALKRDPNYSEAYTNYGTLRMLQGRYQEAIQYFERALENPLYLNAHLALTNMGWAYYQLGDKEKAVNTLYSAIRENARASKALIYLALIHLNEGDLNSAEFYLKRVLKYDRGSLEARYYLGEVFFRQGKLNLAKEIWNSVIQLNPGSEWGNLAEDRLYFLQKLESPK</sequence>
<dbReference type="SUPFAM" id="SSF48452">
    <property type="entry name" value="TPR-like"/>
    <property type="match status" value="1"/>
</dbReference>
<evidence type="ECO:0000313" key="5">
    <source>
        <dbReference type="EMBL" id="HGV55520.1"/>
    </source>
</evidence>
<organism evidence="5">
    <name type="scientific">Caldimicrobium thiodismutans</name>
    <dbReference type="NCBI Taxonomy" id="1653476"/>
    <lineage>
        <taxon>Bacteria</taxon>
        <taxon>Pseudomonadati</taxon>
        <taxon>Thermodesulfobacteriota</taxon>
        <taxon>Thermodesulfobacteria</taxon>
        <taxon>Thermodesulfobacteriales</taxon>
        <taxon>Thermodesulfobacteriaceae</taxon>
        <taxon>Caldimicrobium</taxon>
    </lineage>
</organism>
<dbReference type="GO" id="GO:0009279">
    <property type="term" value="C:cell outer membrane"/>
    <property type="evidence" value="ECO:0007669"/>
    <property type="project" value="TreeGrafter"/>
</dbReference>
<keyword evidence="4" id="KW-0175">Coiled coil</keyword>
<protein>
    <submittedName>
        <fullName evidence="5">Tetratricopeptide repeat protein</fullName>
    </submittedName>
</protein>
<feature type="repeat" description="TPR" evidence="3">
    <location>
        <begin position="117"/>
        <end position="150"/>
    </location>
</feature>
<accession>A0A832GR10</accession>
<dbReference type="Pfam" id="PF14559">
    <property type="entry name" value="TPR_19"/>
    <property type="match status" value="1"/>
</dbReference>
<name>A0A832GR10_9BACT</name>
<evidence type="ECO:0000256" key="3">
    <source>
        <dbReference type="PROSITE-ProRule" id="PRU00339"/>
    </source>
</evidence>
<dbReference type="PANTHER" id="PTHR44858">
    <property type="entry name" value="TETRATRICOPEPTIDE REPEAT PROTEIN 6"/>
    <property type="match status" value="1"/>
</dbReference>
<dbReference type="InterPro" id="IPR011990">
    <property type="entry name" value="TPR-like_helical_dom_sf"/>
</dbReference>
<dbReference type="InterPro" id="IPR050498">
    <property type="entry name" value="Ycf3"/>
</dbReference>
<dbReference type="PANTHER" id="PTHR44858:SF1">
    <property type="entry name" value="UDP-N-ACETYLGLUCOSAMINE--PEPTIDE N-ACETYLGLUCOSAMINYLTRANSFERASE SPINDLY-RELATED"/>
    <property type="match status" value="1"/>
</dbReference>
<gene>
    <name evidence="5" type="ORF">ENT73_05485</name>
</gene>
<dbReference type="Gene3D" id="1.25.40.10">
    <property type="entry name" value="Tetratricopeptide repeat domain"/>
    <property type="match status" value="2"/>
</dbReference>